<reference evidence="1" key="2">
    <citation type="submission" date="2020-09" db="EMBL/GenBank/DDBJ databases">
        <authorList>
            <person name="Sun Q."/>
            <person name="Ohkuma M."/>
        </authorList>
    </citation>
    <scope>NUCLEOTIDE SEQUENCE</scope>
    <source>
        <strain evidence="1">JCM 14719</strain>
    </source>
</reference>
<evidence type="ECO:0000313" key="1">
    <source>
        <dbReference type="EMBL" id="GGJ91454.1"/>
    </source>
</evidence>
<dbReference type="RefSeq" id="WP_054668928.1">
    <property type="nucleotide sequence ID" value="NZ_BMOF01000001.1"/>
</dbReference>
<keyword evidence="2" id="KW-1185">Reference proteome</keyword>
<proteinExistence type="predicted"/>
<reference evidence="1" key="1">
    <citation type="journal article" date="2014" name="Int. J. Syst. Evol. Microbiol.">
        <title>Complete genome sequence of Corynebacterium casei LMG S-19264T (=DSM 44701T), isolated from a smear-ripened cheese.</title>
        <authorList>
            <consortium name="US DOE Joint Genome Institute (JGI-PGF)"/>
            <person name="Walter F."/>
            <person name="Albersmeier A."/>
            <person name="Kalinowski J."/>
            <person name="Ruckert C."/>
        </authorList>
    </citation>
    <scope>NUCLEOTIDE SEQUENCE</scope>
    <source>
        <strain evidence="1">JCM 14719</strain>
    </source>
</reference>
<gene>
    <name evidence="1" type="ORF">GCM10007043_01470</name>
</gene>
<organism evidence="1 2">
    <name type="scientific">Calditerricola satsumensis</name>
    <dbReference type="NCBI Taxonomy" id="373054"/>
    <lineage>
        <taxon>Bacteria</taxon>
        <taxon>Bacillati</taxon>
        <taxon>Bacillota</taxon>
        <taxon>Bacilli</taxon>
        <taxon>Bacillales</taxon>
        <taxon>Bacillaceae</taxon>
        <taxon>Calditerricola</taxon>
    </lineage>
</organism>
<protein>
    <submittedName>
        <fullName evidence="1">Uncharacterized protein</fullName>
    </submittedName>
</protein>
<evidence type="ECO:0000313" key="2">
    <source>
        <dbReference type="Proteomes" id="UP000637720"/>
    </source>
</evidence>
<comment type="caution">
    <text evidence="1">The sequence shown here is derived from an EMBL/GenBank/DDBJ whole genome shotgun (WGS) entry which is preliminary data.</text>
</comment>
<dbReference type="Proteomes" id="UP000637720">
    <property type="component" value="Unassembled WGS sequence"/>
</dbReference>
<sequence>MARIPFSSLSLGDPFRPLAFKASYDMDFSLECLYCSGSRLVGYQVEDENGVQAGLVVCEDCGRVNGAY</sequence>
<accession>A0A8J3B2P1</accession>
<dbReference type="EMBL" id="BMOF01000001">
    <property type="protein sequence ID" value="GGJ91454.1"/>
    <property type="molecule type" value="Genomic_DNA"/>
</dbReference>
<dbReference type="AlphaFoldDB" id="A0A8J3B2P1"/>
<name>A0A8J3B2P1_9BACI</name>